<dbReference type="OrthoDB" id="8662779at2"/>
<evidence type="ECO:0000313" key="2">
    <source>
        <dbReference type="Proteomes" id="UP000187251"/>
    </source>
</evidence>
<evidence type="ECO:0008006" key="3">
    <source>
        <dbReference type="Google" id="ProtNLM"/>
    </source>
</evidence>
<dbReference type="EMBL" id="MJMN01000016">
    <property type="protein sequence ID" value="OMG85411.1"/>
    <property type="molecule type" value="Genomic_DNA"/>
</dbReference>
<dbReference type="RefSeq" id="WP_076412552.1">
    <property type="nucleotide sequence ID" value="NZ_MJMN01000016.1"/>
</dbReference>
<accession>A0A1R1JSE1</accession>
<dbReference type="Proteomes" id="UP000187251">
    <property type="component" value="Unassembled WGS sequence"/>
</dbReference>
<sequence>MNAPELAILPTSQPEGETLLRNMLRSMDKAKRMEVMQAAGWKDESSISQVLNGGAGIKLDHLDAVLKVFGLSIVEQWYMDYLARGNSIGANCCRARLSQGTCGAAR</sequence>
<protein>
    <recommendedName>
        <fullName evidence="3">DNA-binding protein</fullName>
    </recommendedName>
</protein>
<gene>
    <name evidence="1" type="ORF">BIZ92_27070</name>
</gene>
<proteinExistence type="predicted"/>
<name>A0A1R1JSE1_ALCXX</name>
<comment type="caution">
    <text evidence="1">The sequence shown here is derived from an EMBL/GenBank/DDBJ whole genome shotgun (WGS) entry which is preliminary data.</text>
</comment>
<evidence type="ECO:0000313" key="1">
    <source>
        <dbReference type="EMBL" id="OMG85411.1"/>
    </source>
</evidence>
<reference evidence="1 2" key="1">
    <citation type="submission" date="2016-09" db="EMBL/GenBank/DDBJ databases">
        <title>Phylogenomics of Achromobacter.</title>
        <authorList>
            <person name="Jeukens J."/>
            <person name="Freschi L."/>
            <person name="Vincent A.T."/>
            <person name="Emond-Rheault J.-G."/>
            <person name="Kukavica-Ibrulj I."/>
            <person name="Charette S.J."/>
            <person name="Levesque R.C."/>
        </authorList>
    </citation>
    <scope>NUCLEOTIDE SEQUENCE [LARGE SCALE GENOMIC DNA]</scope>
    <source>
        <strain evidence="1 2">AUS488</strain>
    </source>
</reference>
<dbReference type="AlphaFoldDB" id="A0A1R1JSE1"/>
<organism evidence="1 2">
    <name type="scientific">Alcaligenes xylosoxydans xylosoxydans</name>
    <name type="common">Achromobacter xylosoxidans</name>
    <dbReference type="NCBI Taxonomy" id="85698"/>
    <lineage>
        <taxon>Bacteria</taxon>
        <taxon>Pseudomonadati</taxon>
        <taxon>Pseudomonadota</taxon>
        <taxon>Betaproteobacteria</taxon>
        <taxon>Burkholderiales</taxon>
        <taxon>Alcaligenaceae</taxon>
        <taxon>Achromobacter</taxon>
    </lineage>
</organism>